<comment type="catalytic activity">
    <reaction evidence="1">
        <text>ATP + protein L-histidine = ADP + protein N-phospho-L-histidine.</text>
        <dbReference type="EC" id="2.7.13.3"/>
    </reaction>
</comment>
<evidence type="ECO:0000256" key="4">
    <source>
        <dbReference type="ARBA" id="ARBA00022553"/>
    </source>
</evidence>
<evidence type="ECO:0000313" key="10">
    <source>
        <dbReference type="EMBL" id="MBI0143403.1"/>
    </source>
</evidence>
<comment type="subcellular location">
    <subcellularLocation>
        <location evidence="2">Cell membrane</location>
    </subcellularLocation>
</comment>
<accession>A0ABS0QYA0</accession>
<evidence type="ECO:0000259" key="9">
    <source>
        <dbReference type="PROSITE" id="PS50109"/>
    </source>
</evidence>
<dbReference type="EMBL" id="JACFSA010000001">
    <property type="protein sequence ID" value="MBI0143403.1"/>
    <property type="molecule type" value="Genomic_DNA"/>
</dbReference>
<dbReference type="PANTHER" id="PTHR45453:SF1">
    <property type="entry name" value="PHOSPHATE REGULON SENSOR PROTEIN PHOR"/>
    <property type="match status" value="1"/>
</dbReference>
<keyword evidence="7" id="KW-0902">Two-component regulatory system</keyword>
<proteinExistence type="predicted"/>
<protein>
    <recommendedName>
        <fullName evidence="8">Sensor-like histidine kinase SenX3</fullName>
        <ecNumber evidence="3">2.7.13.3</ecNumber>
    </recommendedName>
</protein>
<evidence type="ECO:0000256" key="7">
    <source>
        <dbReference type="ARBA" id="ARBA00023012"/>
    </source>
</evidence>
<dbReference type="Pfam" id="PF00512">
    <property type="entry name" value="HisKA"/>
    <property type="match status" value="1"/>
</dbReference>
<dbReference type="RefSeq" id="WP_198205538.1">
    <property type="nucleotide sequence ID" value="NZ_JACFSA010000001.1"/>
</dbReference>
<dbReference type="Pfam" id="PF02518">
    <property type="entry name" value="HATPase_c"/>
    <property type="match status" value="1"/>
</dbReference>
<organism evidence="10 11">
    <name type="scientific">Bifidobacterium choladohabitans</name>
    <dbReference type="NCBI Taxonomy" id="2750947"/>
    <lineage>
        <taxon>Bacteria</taxon>
        <taxon>Bacillati</taxon>
        <taxon>Actinomycetota</taxon>
        <taxon>Actinomycetes</taxon>
        <taxon>Bifidobacteriales</taxon>
        <taxon>Bifidobacteriaceae</taxon>
        <taxon>Bifidobacterium</taxon>
    </lineage>
</organism>
<dbReference type="InterPro" id="IPR005467">
    <property type="entry name" value="His_kinase_dom"/>
</dbReference>
<dbReference type="SMART" id="SM00388">
    <property type="entry name" value="HisKA"/>
    <property type="match status" value="1"/>
</dbReference>
<dbReference type="SMART" id="SM00387">
    <property type="entry name" value="HATPase_c"/>
    <property type="match status" value="1"/>
</dbReference>
<reference evidence="10 11" key="1">
    <citation type="submission" date="2020-07" db="EMBL/GenBank/DDBJ databases">
        <title>Isolated bacteria genomes of Apis mellifera.</title>
        <authorList>
            <person name="Wu J."/>
            <person name="Zheng H."/>
        </authorList>
    </citation>
    <scope>NUCLEOTIDE SEQUENCE [LARGE SCALE GENOMIC DNA]</scope>
    <source>
        <strain evidence="10 11">W8116</strain>
    </source>
</reference>
<dbReference type="EC" id="2.7.13.3" evidence="3"/>
<evidence type="ECO:0000256" key="1">
    <source>
        <dbReference type="ARBA" id="ARBA00000085"/>
    </source>
</evidence>
<dbReference type="Gene3D" id="1.10.287.130">
    <property type="match status" value="1"/>
</dbReference>
<name>A0ABS0QYA0_9BIFI</name>
<sequence length="320" mass="35368">MKVVALVLGLVALALAIGLIILTADLKRISDALDFINHADTNALVTTGSNIGLIRTLADRINAVLDKTRRLQITQAEQNKQVRQMLTDLTHDIKTPLTVARGYAQLLKEGSADQEQLGKILNNLQSVDHYLHYLMDFNLIQEKSVSLDLTRVNLSALVQQELFNAFDSLTARSVIVEPRIQNGVEISTDQTMVSRIIQNLIGNWLKYAQDSAWVDLHQDEDGRIHLDFGNEIKGGAVDVDRLMERFQTDDQSRTEIRSTGLGLSIVDSLVDSLGGSMRLESANGIFLVHLLLSDVPPIEQTVNTAGLRPLGEMPWPAMAL</sequence>
<evidence type="ECO:0000256" key="3">
    <source>
        <dbReference type="ARBA" id="ARBA00012438"/>
    </source>
</evidence>
<keyword evidence="11" id="KW-1185">Reference proteome</keyword>
<evidence type="ECO:0000313" key="11">
    <source>
        <dbReference type="Proteomes" id="UP000700855"/>
    </source>
</evidence>
<keyword evidence="6 10" id="KW-0418">Kinase</keyword>
<dbReference type="SUPFAM" id="SSF55874">
    <property type="entry name" value="ATPase domain of HSP90 chaperone/DNA topoisomerase II/histidine kinase"/>
    <property type="match status" value="1"/>
</dbReference>
<evidence type="ECO:0000256" key="5">
    <source>
        <dbReference type="ARBA" id="ARBA00022679"/>
    </source>
</evidence>
<dbReference type="PROSITE" id="PS50109">
    <property type="entry name" value="HIS_KIN"/>
    <property type="match status" value="1"/>
</dbReference>
<dbReference type="InterPro" id="IPR003594">
    <property type="entry name" value="HATPase_dom"/>
</dbReference>
<dbReference type="CDD" id="cd00082">
    <property type="entry name" value="HisKA"/>
    <property type="match status" value="1"/>
</dbReference>
<evidence type="ECO:0000256" key="6">
    <source>
        <dbReference type="ARBA" id="ARBA00022777"/>
    </source>
</evidence>
<dbReference type="InterPro" id="IPR036890">
    <property type="entry name" value="HATPase_C_sf"/>
</dbReference>
<dbReference type="InterPro" id="IPR050351">
    <property type="entry name" value="BphY/WalK/GraS-like"/>
</dbReference>
<keyword evidence="4" id="KW-0597">Phosphoprotein</keyword>
<dbReference type="InterPro" id="IPR003661">
    <property type="entry name" value="HisK_dim/P_dom"/>
</dbReference>
<dbReference type="GO" id="GO:0016301">
    <property type="term" value="F:kinase activity"/>
    <property type="evidence" value="ECO:0007669"/>
    <property type="project" value="UniProtKB-KW"/>
</dbReference>
<evidence type="ECO:0000256" key="2">
    <source>
        <dbReference type="ARBA" id="ARBA00004236"/>
    </source>
</evidence>
<gene>
    <name evidence="10" type="ORF">H3U98_01180</name>
</gene>
<evidence type="ECO:0000256" key="8">
    <source>
        <dbReference type="ARBA" id="ARBA00039401"/>
    </source>
</evidence>
<comment type="caution">
    <text evidence="10">The sequence shown here is derived from an EMBL/GenBank/DDBJ whole genome shotgun (WGS) entry which is preliminary data.</text>
</comment>
<keyword evidence="5" id="KW-0808">Transferase</keyword>
<dbReference type="Proteomes" id="UP000700855">
    <property type="component" value="Unassembled WGS sequence"/>
</dbReference>
<dbReference type="SUPFAM" id="SSF47384">
    <property type="entry name" value="Homodimeric domain of signal transducing histidine kinase"/>
    <property type="match status" value="1"/>
</dbReference>
<feature type="domain" description="Histidine kinase" evidence="9">
    <location>
        <begin position="88"/>
        <end position="296"/>
    </location>
</feature>
<dbReference type="PANTHER" id="PTHR45453">
    <property type="entry name" value="PHOSPHATE REGULON SENSOR PROTEIN PHOR"/>
    <property type="match status" value="1"/>
</dbReference>
<dbReference type="Gene3D" id="3.30.565.10">
    <property type="entry name" value="Histidine kinase-like ATPase, C-terminal domain"/>
    <property type="match status" value="1"/>
</dbReference>
<dbReference type="InterPro" id="IPR036097">
    <property type="entry name" value="HisK_dim/P_sf"/>
</dbReference>